<keyword evidence="3" id="KW-1185">Reference proteome</keyword>
<proteinExistence type="predicted"/>
<dbReference type="AlphaFoldDB" id="A0A811V5Y9"/>
<accession>A0A811V5Y9</accession>
<protein>
    <submittedName>
        <fullName evidence="2">(Mediterranean fruit fly) hypothetical protein</fullName>
    </submittedName>
</protein>
<organism evidence="2 3">
    <name type="scientific">Ceratitis capitata</name>
    <name type="common">Mediterranean fruit fly</name>
    <name type="synonym">Tephritis capitata</name>
    <dbReference type="NCBI Taxonomy" id="7213"/>
    <lineage>
        <taxon>Eukaryota</taxon>
        <taxon>Metazoa</taxon>
        <taxon>Ecdysozoa</taxon>
        <taxon>Arthropoda</taxon>
        <taxon>Hexapoda</taxon>
        <taxon>Insecta</taxon>
        <taxon>Pterygota</taxon>
        <taxon>Neoptera</taxon>
        <taxon>Endopterygota</taxon>
        <taxon>Diptera</taxon>
        <taxon>Brachycera</taxon>
        <taxon>Muscomorpha</taxon>
        <taxon>Tephritoidea</taxon>
        <taxon>Tephritidae</taxon>
        <taxon>Ceratitis</taxon>
        <taxon>Ceratitis</taxon>
    </lineage>
</organism>
<evidence type="ECO:0000313" key="2">
    <source>
        <dbReference type="EMBL" id="CAD7005958.1"/>
    </source>
</evidence>
<comment type="caution">
    <text evidence="2">The sequence shown here is derived from an EMBL/GenBank/DDBJ whole genome shotgun (WGS) entry which is preliminary data.</text>
</comment>
<dbReference type="OrthoDB" id="442947at2759"/>
<evidence type="ECO:0000313" key="3">
    <source>
        <dbReference type="Proteomes" id="UP000606786"/>
    </source>
</evidence>
<feature type="region of interest" description="Disordered" evidence="1">
    <location>
        <begin position="117"/>
        <end position="141"/>
    </location>
</feature>
<reference evidence="2" key="1">
    <citation type="submission" date="2020-11" db="EMBL/GenBank/DDBJ databases">
        <authorList>
            <person name="Whitehead M."/>
        </authorList>
    </citation>
    <scope>NUCLEOTIDE SEQUENCE</scope>
    <source>
        <strain evidence="2">EGII</strain>
    </source>
</reference>
<dbReference type="EMBL" id="CAJHJT010000034">
    <property type="protein sequence ID" value="CAD7005958.1"/>
    <property type="molecule type" value="Genomic_DNA"/>
</dbReference>
<gene>
    <name evidence="2" type="ORF">CCAP1982_LOCUS14296</name>
</gene>
<name>A0A811V5Y9_CERCA</name>
<dbReference type="Proteomes" id="UP000606786">
    <property type="component" value="Unassembled WGS sequence"/>
</dbReference>
<sequence length="141" mass="14628">MPQTVTAATQSARDSNNAMSPYTAYDVELQKANLQEANNCANGQVNNGGSGNNNNVSSLATAIPLAQLLSKPGALNALSSLTALGGLTDLLGGLATLNGPPIQTTGVHRTKSFASTRFRSHNHAGDGNADSEKTRNKFNPY</sequence>
<evidence type="ECO:0000256" key="1">
    <source>
        <dbReference type="SAM" id="MobiDB-lite"/>
    </source>
</evidence>